<feature type="transmembrane region" description="Helical" evidence="13">
    <location>
        <begin position="21"/>
        <end position="41"/>
    </location>
</feature>
<keyword evidence="10 12" id="KW-0472">Membrane</keyword>
<dbReference type="InterPro" id="IPR004513">
    <property type="entry name" value="FtsX"/>
</dbReference>
<evidence type="ECO:0000256" key="11">
    <source>
        <dbReference type="ARBA" id="ARBA00023306"/>
    </source>
</evidence>
<evidence type="ECO:0000256" key="1">
    <source>
        <dbReference type="ARBA" id="ARBA00003552"/>
    </source>
</evidence>
<evidence type="ECO:0000256" key="7">
    <source>
        <dbReference type="ARBA" id="ARBA00022618"/>
    </source>
</evidence>
<feature type="transmembrane region" description="Helical" evidence="13">
    <location>
        <begin position="275"/>
        <end position="295"/>
    </location>
</feature>
<dbReference type="PANTHER" id="PTHR47755">
    <property type="entry name" value="CELL DIVISION PROTEIN FTSX"/>
    <property type="match status" value="1"/>
</dbReference>
<keyword evidence="7 12" id="KW-0132">Cell division</keyword>
<keyword evidence="6 12" id="KW-1003">Cell membrane</keyword>
<dbReference type="GO" id="GO:0005886">
    <property type="term" value="C:plasma membrane"/>
    <property type="evidence" value="ECO:0007669"/>
    <property type="project" value="UniProtKB-SubCell"/>
</dbReference>
<proteinExistence type="inferred from homology"/>
<evidence type="ECO:0000313" key="17">
    <source>
        <dbReference type="Proteomes" id="UP000293638"/>
    </source>
</evidence>
<dbReference type="RefSeq" id="WP_130492568.1">
    <property type="nucleotide sequence ID" value="NZ_SGXD01000002.1"/>
</dbReference>
<dbReference type="GO" id="GO:0051301">
    <property type="term" value="P:cell division"/>
    <property type="evidence" value="ECO:0007669"/>
    <property type="project" value="UniProtKB-KW"/>
</dbReference>
<feature type="domain" description="ABC3 transporter permease C-terminal" evidence="14">
    <location>
        <begin position="181"/>
        <end position="296"/>
    </location>
</feature>
<evidence type="ECO:0000259" key="14">
    <source>
        <dbReference type="Pfam" id="PF02687"/>
    </source>
</evidence>
<dbReference type="EMBL" id="SGXD01000002">
    <property type="protein sequence ID" value="RZS90052.1"/>
    <property type="molecule type" value="Genomic_DNA"/>
</dbReference>
<evidence type="ECO:0000256" key="9">
    <source>
        <dbReference type="ARBA" id="ARBA00022989"/>
    </source>
</evidence>
<evidence type="ECO:0000259" key="15">
    <source>
        <dbReference type="Pfam" id="PF18075"/>
    </source>
</evidence>
<comment type="similarity">
    <text evidence="3 12">Belongs to the ABC-4 integral membrane protein family. FtsX subfamily.</text>
</comment>
<evidence type="ECO:0000256" key="13">
    <source>
        <dbReference type="SAM" id="Phobius"/>
    </source>
</evidence>
<feature type="domain" description="FtsX extracellular" evidence="15">
    <location>
        <begin position="56"/>
        <end position="158"/>
    </location>
</feature>
<gene>
    <name evidence="16" type="ORF">EV189_1835</name>
</gene>
<dbReference type="Pfam" id="PF18075">
    <property type="entry name" value="FtsX_ECD"/>
    <property type="match status" value="1"/>
</dbReference>
<comment type="function">
    <text evidence="1">Part of the ABC transporter FtsEX involved in cellular division.</text>
</comment>
<sequence length="301" mass="32885">MRLRVIASDVLLGLRRNFTMTVSVVITTWVALGFFAAGLLFSQQVSTMKGYWYDKVEVSIYLCTKDDSAAGCAQGEVTPAQRDAISAELKAMPEVKAVYFEDRGAAYKRFKAMFKDNPISENTDPEALPESFRVKLVDPEQLDVIQSKFAGSPGIEEVSDSRAVFQKLFDILGRLQAGAFLVAGATVLSAALLISNTIRVAAYNRRRETAIMRLVGASNFYIQLPFLLEAALAGLLGAALTVGSVVAFEKFIVLDQAARKIQVVPFIGWADVWSVVPWVVVVGVALSAFAALVTLRRHLRV</sequence>
<dbReference type="InterPro" id="IPR040690">
    <property type="entry name" value="FtsX_ECD"/>
</dbReference>
<evidence type="ECO:0000256" key="3">
    <source>
        <dbReference type="ARBA" id="ARBA00007379"/>
    </source>
</evidence>
<evidence type="ECO:0000256" key="4">
    <source>
        <dbReference type="ARBA" id="ARBA00011160"/>
    </source>
</evidence>
<protein>
    <recommendedName>
        <fullName evidence="5 12">Cell division protein FtsX</fullName>
    </recommendedName>
</protein>
<feature type="transmembrane region" description="Helical" evidence="13">
    <location>
        <begin position="177"/>
        <end position="203"/>
    </location>
</feature>
<keyword evidence="9 13" id="KW-1133">Transmembrane helix</keyword>
<dbReference type="NCBIfam" id="NF038346">
    <property type="entry name" value="FtsX_actino"/>
    <property type="match status" value="1"/>
</dbReference>
<name>A0A4Q7NUE0_9ACTN</name>
<evidence type="ECO:0000256" key="6">
    <source>
        <dbReference type="ARBA" id="ARBA00022475"/>
    </source>
</evidence>
<keyword evidence="8 13" id="KW-0812">Transmembrane</keyword>
<keyword evidence="11 12" id="KW-0131">Cell cycle</keyword>
<reference evidence="16 17" key="1">
    <citation type="submission" date="2019-02" db="EMBL/GenBank/DDBJ databases">
        <title>Genomic Encyclopedia of Type Strains, Phase IV (KMG-IV): sequencing the most valuable type-strain genomes for metagenomic binning, comparative biology and taxonomic classification.</title>
        <authorList>
            <person name="Goeker M."/>
        </authorList>
    </citation>
    <scope>NUCLEOTIDE SEQUENCE [LARGE SCALE GENOMIC DNA]</scope>
    <source>
        <strain evidence="16 17">DSM 45622</strain>
    </source>
</reference>
<evidence type="ECO:0000313" key="16">
    <source>
        <dbReference type="EMBL" id="RZS90052.1"/>
    </source>
</evidence>
<dbReference type="Proteomes" id="UP000293638">
    <property type="component" value="Unassembled WGS sequence"/>
</dbReference>
<evidence type="ECO:0000256" key="2">
    <source>
        <dbReference type="ARBA" id="ARBA00004651"/>
    </source>
</evidence>
<dbReference type="PIRSF" id="PIRSF003097">
    <property type="entry name" value="FtsX"/>
    <property type="match status" value="1"/>
</dbReference>
<accession>A0A4Q7NUE0</accession>
<comment type="caution">
    <text evidence="16">The sequence shown here is derived from an EMBL/GenBank/DDBJ whole genome shotgun (WGS) entry which is preliminary data.</text>
</comment>
<feature type="transmembrane region" description="Helical" evidence="13">
    <location>
        <begin position="224"/>
        <end position="248"/>
    </location>
</feature>
<comment type="subcellular location">
    <subcellularLocation>
        <location evidence="2">Cell membrane</location>
        <topology evidence="2">Multi-pass membrane protein</topology>
    </subcellularLocation>
</comment>
<organism evidence="16 17">
    <name type="scientific">Motilibacter rhizosphaerae</name>
    <dbReference type="NCBI Taxonomy" id="598652"/>
    <lineage>
        <taxon>Bacteria</taxon>
        <taxon>Bacillati</taxon>
        <taxon>Actinomycetota</taxon>
        <taxon>Actinomycetes</taxon>
        <taxon>Motilibacterales</taxon>
        <taxon>Motilibacteraceae</taxon>
        <taxon>Motilibacter</taxon>
    </lineage>
</organism>
<dbReference type="InterPro" id="IPR047929">
    <property type="entry name" value="FtsX_actino"/>
</dbReference>
<dbReference type="InterPro" id="IPR003838">
    <property type="entry name" value="ABC3_permease_C"/>
</dbReference>
<evidence type="ECO:0000256" key="8">
    <source>
        <dbReference type="ARBA" id="ARBA00022692"/>
    </source>
</evidence>
<comment type="subunit">
    <text evidence="4">Forms a membrane-associated complex with FtsE.</text>
</comment>
<dbReference type="OrthoDB" id="9812531at2"/>
<evidence type="ECO:0000256" key="12">
    <source>
        <dbReference type="PIRNR" id="PIRNR003097"/>
    </source>
</evidence>
<dbReference type="AlphaFoldDB" id="A0A4Q7NUE0"/>
<dbReference type="Gene3D" id="3.30.70.3040">
    <property type="match status" value="1"/>
</dbReference>
<dbReference type="PANTHER" id="PTHR47755:SF1">
    <property type="entry name" value="CELL DIVISION PROTEIN FTSX"/>
    <property type="match status" value="1"/>
</dbReference>
<evidence type="ECO:0000256" key="5">
    <source>
        <dbReference type="ARBA" id="ARBA00021907"/>
    </source>
</evidence>
<evidence type="ECO:0000256" key="10">
    <source>
        <dbReference type="ARBA" id="ARBA00023136"/>
    </source>
</evidence>
<dbReference type="Pfam" id="PF02687">
    <property type="entry name" value="FtsX"/>
    <property type="match status" value="1"/>
</dbReference>
<keyword evidence="17" id="KW-1185">Reference proteome</keyword>